<feature type="non-terminal residue" evidence="7">
    <location>
        <position position="227"/>
    </location>
</feature>
<evidence type="ECO:0000256" key="1">
    <source>
        <dbReference type="ARBA" id="ARBA00004123"/>
    </source>
</evidence>
<dbReference type="Gene3D" id="2.60.40.3960">
    <property type="entry name" value="Velvet domain"/>
    <property type="match status" value="1"/>
</dbReference>
<keyword evidence="8" id="KW-1185">Reference proteome</keyword>
<evidence type="ECO:0000256" key="4">
    <source>
        <dbReference type="ARBA" id="ARBA00023242"/>
    </source>
</evidence>
<dbReference type="InterPro" id="IPR037525">
    <property type="entry name" value="Velvet_dom"/>
</dbReference>
<keyword evidence="3" id="KW-0804">Transcription</keyword>
<dbReference type="EMBL" id="ML002266">
    <property type="protein sequence ID" value="RKP39503.1"/>
    <property type="molecule type" value="Genomic_DNA"/>
</dbReference>
<dbReference type="PROSITE" id="PS51821">
    <property type="entry name" value="VELVET"/>
    <property type="match status" value="1"/>
</dbReference>
<feature type="domain" description="Velvet" evidence="6">
    <location>
        <begin position="32"/>
        <end position="220"/>
    </location>
</feature>
<dbReference type="GO" id="GO:0005634">
    <property type="term" value="C:nucleus"/>
    <property type="evidence" value="ECO:0007669"/>
    <property type="project" value="UniProtKB-SubCell"/>
</dbReference>
<dbReference type="InterPro" id="IPR021740">
    <property type="entry name" value="Velvet"/>
</dbReference>
<dbReference type="Proteomes" id="UP000268162">
    <property type="component" value="Unassembled WGS sequence"/>
</dbReference>
<reference evidence="8" key="1">
    <citation type="journal article" date="2018" name="Nat. Microbiol.">
        <title>Leveraging single-cell genomics to expand the fungal tree of life.</title>
        <authorList>
            <person name="Ahrendt S.R."/>
            <person name="Quandt C.A."/>
            <person name="Ciobanu D."/>
            <person name="Clum A."/>
            <person name="Salamov A."/>
            <person name="Andreopoulos B."/>
            <person name="Cheng J.F."/>
            <person name="Woyke T."/>
            <person name="Pelin A."/>
            <person name="Henrissat B."/>
            <person name="Reynolds N.K."/>
            <person name="Benny G.L."/>
            <person name="Smith M.E."/>
            <person name="James T.Y."/>
            <person name="Grigoriev I.V."/>
        </authorList>
    </citation>
    <scope>NUCLEOTIDE SEQUENCE [LARGE SCALE GENOMIC DNA]</scope>
    <source>
        <strain evidence="8">RSA 468</strain>
    </source>
</reference>
<keyword evidence="2" id="KW-0805">Transcription regulation</keyword>
<dbReference type="Pfam" id="PF11754">
    <property type="entry name" value="Velvet"/>
    <property type="match status" value="2"/>
</dbReference>
<accession>A0A4Q0A0E8</accession>
<dbReference type="STRING" id="215637.A0A4Q0A0E8"/>
<evidence type="ECO:0000313" key="7">
    <source>
        <dbReference type="EMBL" id="RKP39503.1"/>
    </source>
</evidence>
<sequence length="227" mass="25233">MGSPSRSQSPISGSATHGYKFLESSDFGILRVDPSQYQLVPRQQPKQAKVFSPKDKDRRTIEPPPIIQLKAITPAVADNYSDSALMGGNYLQNPYLIMYAAVIPAHNDGPIGSKPTATSASGSASSPLALGTLVSSLHRLKDLDNSDAGFFVFPDIAVRQTGEFRIRYSLYELFDNRVHFLTSYISDVFVVYANKHYPGHCESTFLSRSFSDQGVRIRIRKEHRVKF</sequence>
<gene>
    <name evidence="7" type="ORF">BJ085DRAFT_23110</name>
</gene>
<evidence type="ECO:0000256" key="2">
    <source>
        <dbReference type="ARBA" id="ARBA00023015"/>
    </source>
</evidence>
<protein>
    <submittedName>
        <fullName evidence="7">Velvet factor</fullName>
    </submittedName>
</protein>
<proteinExistence type="predicted"/>
<keyword evidence="4" id="KW-0539">Nucleus</keyword>
<evidence type="ECO:0000259" key="6">
    <source>
        <dbReference type="PROSITE" id="PS51821"/>
    </source>
</evidence>
<evidence type="ECO:0000256" key="3">
    <source>
        <dbReference type="ARBA" id="ARBA00023163"/>
    </source>
</evidence>
<evidence type="ECO:0000256" key="5">
    <source>
        <dbReference type="SAM" id="MobiDB-lite"/>
    </source>
</evidence>
<name>A0A4Q0A0E8_9FUNG</name>
<evidence type="ECO:0000313" key="8">
    <source>
        <dbReference type="Proteomes" id="UP000268162"/>
    </source>
</evidence>
<organism evidence="7 8">
    <name type="scientific">Dimargaris cristalligena</name>
    <dbReference type="NCBI Taxonomy" id="215637"/>
    <lineage>
        <taxon>Eukaryota</taxon>
        <taxon>Fungi</taxon>
        <taxon>Fungi incertae sedis</taxon>
        <taxon>Zoopagomycota</taxon>
        <taxon>Kickxellomycotina</taxon>
        <taxon>Dimargaritomycetes</taxon>
        <taxon>Dimargaritales</taxon>
        <taxon>Dimargaritaceae</taxon>
        <taxon>Dimargaris</taxon>
    </lineage>
</organism>
<dbReference type="PANTHER" id="PTHR33572">
    <property type="entry name" value="SPORE DEVELOPMENT REGULATOR VOSA"/>
    <property type="match status" value="1"/>
</dbReference>
<comment type="subcellular location">
    <subcellularLocation>
        <location evidence="1">Nucleus</location>
    </subcellularLocation>
</comment>
<feature type="region of interest" description="Disordered" evidence="5">
    <location>
        <begin position="40"/>
        <end position="60"/>
    </location>
</feature>
<dbReference type="InterPro" id="IPR038491">
    <property type="entry name" value="Velvet_dom_sf"/>
</dbReference>
<dbReference type="AlphaFoldDB" id="A0A4Q0A0E8"/>
<dbReference type="PANTHER" id="PTHR33572:SF18">
    <property type="entry name" value="SPORE DEVELOPMENT REGULATOR VOSA"/>
    <property type="match status" value="1"/>
</dbReference>